<accession>A0A8T0FMS8</accession>
<dbReference type="PANTHER" id="PTHR33964:SF1">
    <property type="entry name" value="RE45066P"/>
    <property type="match status" value="1"/>
</dbReference>
<name>A0A8T0FMS8_ARGBR</name>
<protein>
    <submittedName>
        <fullName evidence="2">Uncharacterized protein</fullName>
    </submittedName>
</protein>
<dbReference type="PANTHER" id="PTHR33964">
    <property type="entry name" value="RE45066P-RELATED"/>
    <property type="match status" value="1"/>
</dbReference>
<dbReference type="OMA" id="SAYCDNE"/>
<evidence type="ECO:0000313" key="3">
    <source>
        <dbReference type="Proteomes" id="UP000807504"/>
    </source>
</evidence>
<feature type="chain" id="PRO_5035769817" evidence="1">
    <location>
        <begin position="19"/>
        <end position="208"/>
    </location>
</feature>
<keyword evidence="3" id="KW-1185">Reference proteome</keyword>
<dbReference type="OrthoDB" id="6415443at2759"/>
<dbReference type="AlphaFoldDB" id="A0A8T0FMS8"/>
<gene>
    <name evidence="2" type="ORF">HNY73_003965</name>
</gene>
<evidence type="ECO:0000256" key="1">
    <source>
        <dbReference type="SAM" id="SignalP"/>
    </source>
</evidence>
<organism evidence="2 3">
    <name type="scientific">Argiope bruennichi</name>
    <name type="common">Wasp spider</name>
    <name type="synonym">Aranea bruennichi</name>
    <dbReference type="NCBI Taxonomy" id="94029"/>
    <lineage>
        <taxon>Eukaryota</taxon>
        <taxon>Metazoa</taxon>
        <taxon>Ecdysozoa</taxon>
        <taxon>Arthropoda</taxon>
        <taxon>Chelicerata</taxon>
        <taxon>Arachnida</taxon>
        <taxon>Araneae</taxon>
        <taxon>Araneomorphae</taxon>
        <taxon>Entelegynae</taxon>
        <taxon>Araneoidea</taxon>
        <taxon>Araneidae</taxon>
        <taxon>Argiope</taxon>
    </lineage>
</organism>
<reference evidence="2" key="1">
    <citation type="journal article" date="2020" name="bioRxiv">
        <title>Chromosome-level reference genome of the European wasp spider Argiope bruennichi: a resource for studies on range expansion and evolutionary adaptation.</title>
        <authorList>
            <person name="Sheffer M.M."/>
            <person name="Hoppe A."/>
            <person name="Krehenwinkel H."/>
            <person name="Uhl G."/>
            <person name="Kuss A.W."/>
            <person name="Jensen L."/>
            <person name="Jensen C."/>
            <person name="Gillespie R.G."/>
            <person name="Hoff K.J."/>
            <person name="Prost S."/>
        </authorList>
    </citation>
    <scope>NUCLEOTIDE SEQUENCE</scope>
</reference>
<dbReference type="Proteomes" id="UP000807504">
    <property type="component" value="Unassembled WGS sequence"/>
</dbReference>
<evidence type="ECO:0000313" key="2">
    <source>
        <dbReference type="EMBL" id="KAF8792361.1"/>
    </source>
</evidence>
<reference evidence="2" key="2">
    <citation type="submission" date="2020-06" db="EMBL/GenBank/DDBJ databases">
        <authorList>
            <person name="Sheffer M."/>
        </authorList>
    </citation>
    <scope>NUCLEOTIDE SEQUENCE</scope>
</reference>
<proteinExistence type="predicted"/>
<comment type="caution">
    <text evidence="2">The sequence shown here is derived from an EMBL/GenBank/DDBJ whole genome shotgun (WGS) entry which is preliminary data.</text>
</comment>
<dbReference type="EMBL" id="JABXBU010000003">
    <property type="protein sequence ID" value="KAF8792361.1"/>
    <property type="molecule type" value="Genomic_DNA"/>
</dbReference>
<sequence length="208" mass="23319">MHLLILFATGVLIGSAYCDNECFSSVFIDCARSTLNLGNDEDKPTLCNHLKKQFDCLKGKAASCGMSFTKEAENVSEILKQMCTKGNAINTEFERQKKCFKAAMDEKKCNEPIDKIMETAETIDEIISSNKEACRQINTYSKCIVESVERRCGGPNQKFFSSLFDPMMKFGKAVCEQLVAPVDEKMDEYKNVGLLSPYAIIPSFFIYA</sequence>
<keyword evidence="1" id="KW-0732">Signal</keyword>
<feature type="signal peptide" evidence="1">
    <location>
        <begin position="1"/>
        <end position="18"/>
    </location>
</feature>